<organism evidence="14 15">
    <name type="scientific">candidate division TA06 bacterium 34_109</name>
    <dbReference type="NCBI Taxonomy" id="1635277"/>
    <lineage>
        <taxon>Bacteria</taxon>
        <taxon>Bacteria division TA06</taxon>
    </lineage>
</organism>
<name>A0A101I0M4_UNCT6</name>
<dbReference type="Pfam" id="PF06827">
    <property type="entry name" value="zf-FPG_IleRS"/>
    <property type="match status" value="1"/>
</dbReference>
<dbReference type="HAMAP" id="MF_02002">
    <property type="entry name" value="Ile_tRNA_synth_type1"/>
    <property type="match status" value="1"/>
</dbReference>
<feature type="binding site" evidence="10">
    <location>
        <position position="550"/>
    </location>
    <ligand>
        <name>L-isoleucyl-5'-AMP</name>
        <dbReference type="ChEBI" id="CHEBI:178002"/>
    </ligand>
</feature>
<dbReference type="EMBL" id="LGGX01000016">
    <property type="protein sequence ID" value="KUK86553.1"/>
    <property type="molecule type" value="Genomic_DNA"/>
</dbReference>
<comment type="subunit">
    <text evidence="10">Monomer.</text>
</comment>
<dbReference type="Proteomes" id="UP000053467">
    <property type="component" value="Unassembled WGS sequence"/>
</dbReference>
<dbReference type="SUPFAM" id="SSF52374">
    <property type="entry name" value="Nucleotidylyl transferase"/>
    <property type="match status" value="1"/>
</dbReference>
<dbReference type="Pfam" id="PF08264">
    <property type="entry name" value="Anticodon_1"/>
    <property type="match status" value="1"/>
</dbReference>
<keyword evidence="5 10" id="KW-0067">ATP-binding</keyword>
<evidence type="ECO:0000256" key="9">
    <source>
        <dbReference type="ARBA" id="ARBA00048359"/>
    </source>
</evidence>
<dbReference type="GO" id="GO:0005524">
    <property type="term" value="F:ATP binding"/>
    <property type="evidence" value="ECO:0007669"/>
    <property type="project" value="UniProtKB-UniRule"/>
</dbReference>
<evidence type="ECO:0000256" key="8">
    <source>
        <dbReference type="ARBA" id="ARBA00025217"/>
    </source>
</evidence>
<dbReference type="InterPro" id="IPR033708">
    <property type="entry name" value="Anticodon_Ile_BEm"/>
</dbReference>
<feature type="binding site" evidence="10">
    <location>
        <position position="886"/>
    </location>
    <ligand>
        <name>Zn(2+)</name>
        <dbReference type="ChEBI" id="CHEBI:29105"/>
    </ligand>
</feature>
<dbReference type="Gene3D" id="3.40.50.620">
    <property type="entry name" value="HUPs"/>
    <property type="match status" value="2"/>
</dbReference>
<reference evidence="15" key="1">
    <citation type="journal article" date="2015" name="MBio">
        <title>Genome-Resolved Metagenomic Analysis Reveals Roles for Candidate Phyla and Other Microbial Community Members in Biogeochemical Transformations in Oil Reservoirs.</title>
        <authorList>
            <person name="Hu P."/>
            <person name="Tom L."/>
            <person name="Singh A."/>
            <person name="Thomas B.C."/>
            <person name="Baker B.J."/>
            <person name="Piceno Y.M."/>
            <person name="Andersen G.L."/>
            <person name="Banfield J.F."/>
        </authorList>
    </citation>
    <scope>NUCLEOTIDE SEQUENCE [LARGE SCALE GENOMIC DNA]</scope>
</reference>
<evidence type="ECO:0000259" key="12">
    <source>
        <dbReference type="Pfam" id="PF06827"/>
    </source>
</evidence>
<evidence type="ECO:0000256" key="3">
    <source>
        <dbReference type="ARBA" id="ARBA00022598"/>
    </source>
</evidence>
<dbReference type="CDD" id="cd00818">
    <property type="entry name" value="IleRS_core"/>
    <property type="match status" value="1"/>
</dbReference>
<dbReference type="InterPro" id="IPR013155">
    <property type="entry name" value="M/V/L/I-tRNA-synth_anticd-bd"/>
</dbReference>
<dbReference type="GO" id="GO:0000049">
    <property type="term" value="F:tRNA binding"/>
    <property type="evidence" value="ECO:0007669"/>
    <property type="project" value="InterPro"/>
</dbReference>
<dbReference type="GO" id="GO:0006428">
    <property type="term" value="P:isoleucyl-tRNA aminoacylation"/>
    <property type="evidence" value="ECO:0007669"/>
    <property type="project" value="UniProtKB-UniRule"/>
</dbReference>
<dbReference type="Gene3D" id="1.10.730.20">
    <property type="match status" value="1"/>
</dbReference>
<feature type="short sequence motif" description="'HIGH' region" evidence="10">
    <location>
        <begin position="57"/>
        <end position="67"/>
    </location>
</feature>
<comment type="subcellular location">
    <subcellularLocation>
        <location evidence="10">Cytoplasm</location>
    </subcellularLocation>
</comment>
<dbReference type="EC" id="6.1.1.5" evidence="10"/>
<keyword evidence="2 10" id="KW-0963">Cytoplasm</keyword>
<feature type="binding site" evidence="10">
    <location>
        <position position="909"/>
    </location>
    <ligand>
        <name>Zn(2+)</name>
        <dbReference type="ChEBI" id="CHEBI:29105"/>
    </ligand>
</feature>
<dbReference type="InterPro" id="IPR014729">
    <property type="entry name" value="Rossmann-like_a/b/a_fold"/>
</dbReference>
<evidence type="ECO:0000256" key="7">
    <source>
        <dbReference type="ARBA" id="ARBA00023146"/>
    </source>
</evidence>
<dbReference type="GO" id="GO:0005829">
    <property type="term" value="C:cytosol"/>
    <property type="evidence" value="ECO:0007669"/>
    <property type="project" value="TreeGrafter"/>
</dbReference>
<evidence type="ECO:0000259" key="11">
    <source>
        <dbReference type="Pfam" id="PF00133"/>
    </source>
</evidence>
<keyword evidence="7 10" id="KW-0030">Aminoacyl-tRNA synthetase</keyword>
<dbReference type="AlphaFoldDB" id="A0A101I0M4"/>
<keyword evidence="4 10" id="KW-0547">Nucleotide-binding</keyword>
<feature type="domain" description="Methionyl/Valyl/Leucyl/Isoleucyl-tRNA synthetase anticodon-binding" evidence="13">
    <location>
        <begin position="674"/>
        <end position="828"/>
    </location>
</feature>
<evidence type="ECO:0000256" key="4">
    <source>
        <dbReference type="ARBA" id="ARBA00022741"/>
    </source>
</evidence>
<gene>
    <name evidence="10" type="primary">ileS</name>
    <name evidence="14" type="ORF">XE03_1429</name>
</gene>
<sequence length="917" mass="107505">MDYKDSLNLPKTDFPMKANLPVLEEEIIKYWDSIDVYKNLLKEREDKEVYVLHDGPPYANGHIHIGTAFNKILKDFIIKYKSIRGYKTPYIPGWDCHGMPIEHNVTKELGPKLKETSTLDLRKKCRDYASKFVNVQKVEFKRLGVFGDWDNPYITMSKEYEADIVDNFGKLVEKGFIYRGLRPIHWCMKCQTALAGNEIEYEDKESPSIFVKFKIENEDKFFLIWTTTPWTLPANVAIAFHPDEKYVEVETSYGRLVMMKKLSESVKSKLNDEKFKIVEETDAKKYLDKKYIHPIDKRKRGKVITADFVTTDVGTGIVHIAPGHGYDDYQAGIKNDLEIVCPVNKEGKFFDEVEKYGGMNVFEANPVIIDDLKKEGSLIFSESIIHSYPVCWRCKSELIFRATEQWFLDVEKNNLRNNLLLEIDKTTWIPVWSKDRIYNMVKTRPDWCLSRQRSWGVPIPVFYCKKCSTPHIKKETIDKIRDVISNEGSDVWFEKDVSYFVKDLKCEKCGSTEFEKETNIFDVWFDSSLSHSAVVKKREELRWPSDLYLEAVDQHRGWFQVSLIVSTATDGRAPYKEVLTHGLILDKNMKKMSKSLGNVFSPETICKKYGAEIIRLWFSSVDYTSDAPFGEELLSSSKETYFKIRNTIRFMLGNLGKSQPEDFNLTKEELHPIDRYILAKYVKIRRRIIKYYDDFEFHKVFKEFYAFIVTDLSSFYLDIVKDRLYTYPKNSKERKSGLFTLYNLLDDMLKLIAPIIPFTVEQAYKFFNKKSKKESIHFEILSDEIYKFEDENILKDFEVLNLLREKVLSQLENLRSKNIIGKSIEANLLINWLNDDSKKLLEKYKEVLDQLFIVSNVKFLDNDGELLENGENKFVLKCEKAEEKKCSRCWLHLESVGNHSDYPDLCDKCYEAIKMEE</sequence>
<dbReference type="GO" id="GO:0004822">
    <property type="term" value="F:isoleucine-tRNA ligase activity"/>
    <property type="evidence" value="ECO:0007669"/>
    <property type="project" value="UniProtKB-UniRule"/>
</dbReference>
<dbReference type="SUPFAM" id="SSF50677">
    <property type="entry name" value="ValRS/IleRS/LeuRS editing domain"/>
    <property type="match status" value="1"/>
</dbReference>
<dbReference type="InterPro" id="IPR009008">
    <property type="entry name" value="Val/Leu/Ile-tRNA-synth_edit"/>
</dbReference>
<evidence type="ECO:0000256" key="6">
    <source>
        <dbReference type="ARBA" id="ARBA00022917"/>
    </source>
</evidence>
<accession>A0A101I0M4</accession>
<comment type="caution">
    <text evidence="14">The sequence shown here is derived from an EMBL/GenBank/DDBJ whole genome shotgun (WGS) entry which is preliminary data.</text>
</comment>
<evidence type="ECO:0000313" key="14">
    <source>
        <dbReference type="EMBL" id="KUK86553.1"/>
    </source>
</evidence>
<evidence type="ECO:0000256" key="2">
    <source>
        <dbReference type="ARBA" id="ARBA00022490"/>
    </source>
</evidence>
<feature type="binding site" evidence="10">
    <location>
        <position position="594"/>
    </location>
    <ligand>
        <name>ATP</name>
        <dbReference type="ChEBI" id="CHEBI:30616"/>
    </ligand>
</feature>
<evidence type="ECO:0000259" key="13">
    <source>
        <dbReference type="Pfam" id="PF08264"/>
    </source>
</evidence>
<dbReference type="InterPro" id="IPR023585">
    <property type="entry name" value="Ile-tRNA-ligase_type1"/>
</dbReference>
<evidence type="ECO:0000313" key="15">
    <source>
        <dbReference type="Proteomes" id="UP000053467"/>
    </source>
</evidence>
<dbReference type="CDD" id="cd07960">
    <property type="entry name" value="Anticodon_Ia_Ile_BEm"/>
    <property type="match status" value="1"/>
</dbReference>
<dbReference type="Pfam" id="PF00133">
    <property type="entry name" value="tRNA-synt_1"/>
    <property type="match status" value="1"/>
</dbReference>
<dbReference type="InterPro" id="IPR010663">
    <property type="entry name" value="Znf_FPG/IleRS"/>
</dbReference>
<dbReference type="GO" id="GO:0002161">
    <property type="term" value="F:aminoacyl-tRNA deacylase activity"/>
    <property type="evidence" value="ECO:0007669"/>
    <property type="project" value="InterPro"/>
</dbReference>
<evidence type="ECO:0000256" key="1">
    <source>
        <dbReference type="ARBA" id="ARBA00006887"/>
    </source>
</evidence>
<feature type="short sequence motif" description="'KMSKS' region" evidence="10">
    <location>
        <begin position="591"/>
        <end position="595"/>
    </location>
</feature>
<feature type="binding site" evidence="10">
    <location>
        <position position="889"/>
    </location>
    <ligand>
        <name>Zn(2+)</name>
        <dbReference type="ChEBI" id="CHEBI:29105"/>
    </ligand>
</feature>
<proteinExistence type="inferred from homology"/>
<comment type="domain">
    <text evidence="10">IleRS has two distinct active sites: one for aminoacylation and one for editing. The misactivated valine is translocated from the active site to the editing site, which sterically excludes the correctly activated isoleucine. The single editing site contains two valyl binding pockets, one specific for each substrate (Val-AMP or Val-tRNA(Ile)).</text>
</comment>
<dbReference type="PATRIC" id="fig|1635277.3.peg.547"/>
<dbReference type="PANTHER" id="PTHR42765:SF1">
    <property type="entry name" value="ISOLEUCINE--TRNA LIGASE, MITOCHONDRIAL"/>
    <property type="match status" value="1"/>
</dbReference>
<dbReference type="InterPro" id="IPR002300">
    <property type="entry name" value="aa-tRNA-synth_Ia"/>
</dbReference>
<dbReference type="FunFam" id="3.40.50.620:FF:000152">
    <property type="entry name" value="Isoleucine--tRNA ligase"/>
    <property type="match status" value="1"/>
</dbReference>
<feature type="domain" description="Zinc finger FPG/IleRS-type" evidence="12">
    <location>
        <begin position="884"/>
        <end position="911"/>
    </location>
</feature>
<keyword evidence="10" id="KW-0862">Zinc</keyword>
<dbReference type="InterPro" id="IPR009080">
    <property type="entry name" value="tRNAsynth_Ia_anticodon-bd"/>
</dbReference>
<dbReference type="InterPro" id="IPR001412">
    <property type="entry name" value="aa-tRNA-synth_I_CS"/>
</dbReference>
<dbReference type="NCBIfam" id="TIGR00392">
    <property type="entry name" value="ileS"/>
    <property type="match status" value="1"/>
</dbReference>
<dbReference type="PRINTS" id="PR00984">
    <property type="entry name" value="TRNASYNTHILE"/>
</dbReference>
<dbReference type="SUPFAM" id="SSF47323">
    <property type="entry name" value="Anticodon-binding domain of a subclass of class I aminoacyl-tRNA synthetases"/>
    <property type="match status" value="1"/>
</dbReference>
<comment type="similarity">
    <text evidence="1 10">Belongs to the class-I aminoacyl-tRNA synthetase family. IleS type 1 subfamily.</text>
</comment>
<dbReference type="GO" id="GO:0008270">
    <property type="term" value="F:zinc ion binding"/>
    <property type="evidence" value="ECO:0007669"/>
    <property type="project" value="UniProtKB-UniRule"/>
</dbReference>
<comment type="catalytic activity">
    <reaction evidence="9 10">
        <text>tRNA(Ile) + L-isoleucine + ATP = L-isoleucyl-tRNA(Ile) + AMP + diphosphate</text>
        <dbReference type="Rhea" id="RHEA:11060"/>
        <dbReference type="Rhea" id="RHEA-COMP:9666"/>
        <dbReference type="Rhea" id="RHEA-COMP:9695"/>
        <dbReference type="ChEBI" id="CHEBI:30616"/>
        <dbReference type="ChEBI" id="CHEBI:33019"/>
        <dbReference type="ChEBI" id="CHEBI:58045"/>
        <dbReference type="ChEBI" id="CHEBI:78442"/>
        <dbReference type="ChEBI" id="CHEBI:78528"/>
        <dbReference type="ChEBI" id="CHEBI:456215"/>
        <dbReference type="EC" id="6.1.1.5"/>
    </reaction>
</comment>
<evidence type="ECO:0000256" key="10">
    <source>
        <dbReference type="HAMAP-Rule" id="MF_02002"/>
    </source>
</evidence>
<dbReference type="PANTHER" id="PTHR42765">
    <property type="entry name" value="SOLEUCYL-TRNA SYNTHETASE"/>
    <property type="match status" value="1"/>
</dbReference>
<dbReference type="InterPro" id="IPR050081">
    <property type="entry name" value="Ile-tRNA_ligase"/>
</dbReference>
<keyword evidence="6 10" id="KW-0648">Protein biosynthesis</keyword>
<dbReference type="InterPro" id="IPR002301">
    <property type="entry name" value="Ile-tRNA-ligase"/>
</dbReference>
<dbReference type="Gene3D" id="3.90.740.10">
    <property type="entry name" value="Valyl/Leucyl/Isoleucyl-tRNA synthetase, editing domain"/>
    <property type="match status" value="1"/>
</dbReference>
<keyword evidence="10" id="KW-0479">Metal-binding</keyword>
<dbReference type="PROSITE" id="PS00178">
    <property type="entry name" value="AA_TRNA_LIGASE_I"/>
    <property type="match status" value="1"/>
</dbReference>
<keyword evidence="3 10" id="KW-0436">Ligase</keyword>
<comment type="function">
    <text evidence="8 10">Catalyzes the attachment of isoleucine to tRNA(Ile). As IleRS can inadvertently accommodate and process structurally similar amino acids such as valine, to avoid such errors it has two additional distinct tRNA(Ile)-dependent editing activities. One activity is designated as 'pretransfer' editing and involves the hydrolysis of activated Val-AMP. The other activity is designated 'posttransfer' editing and involves deacylation of mischarged Val-tRNA(Ile).</text>
</comment>
<evidence type="ECO:0000256" key="5">
    <source>
        <dbReference type="ARBA" id="ARBA00022840"/>
    </source>
</evidence>
<comment type="cofactor">
    <cofactor evidence="10">
        <name>Zn(2+)</name>
        <dbReference type="ChEBI" id="CHEBI:29105"/>
    </cofactor>
    <text evidence="10">Binds 1 zinc ion per subunit.</text>
</comment>
<feature type="binding site" evidence="10">
    <location>
        <position position="906"/>
    </location>
    <ligand>
        <name>Zn(2+)</name>
        <dbReference type="ChEBI" id="CHEBI:29105"/>
    </ligand>
</feature>
<protein>
    <recommendedName>
        <fullName evidence="10">Isoleucine--tRNA ligase</fullName>
        <ecNumber evidence="10">6.1.1.5</ecNumber>
    </recommendedName>
    <alternativeName>
        <fullName evidence="10">Isoleucyl-tRNA synthetase</fullName>
        <shortName evidence="10">IleRS</shortName>
    </alternativeName>
</protein>
<feature type="domain" description="Aminoacyl-tRNA synthetase class Ia" evidence="11">
    <location>
        <begin position="27"/>
        <end position="627"/>
    </location>
</feature>